<name>A0A7S1VFE4_9EUKA</name>
<keyword evidence="5 8" id="KW-0949">S-adenosyl-L-methionine</keyword>
<reference evidence="10" key="1">
    <citation type="submission" date="2021-01" db="EMBL/GenBank/DDBJ databases">
        <authorList>
            <person name="Corre E."/>
            <person name="Pelletier E."/>
            <person name="Niang G."/>
            <person name="Scheremetjew M."/>
            <person name="Finn R."/>
            <person name="Kale V."/>
            <person name="Holt S."/>
            <person name="Cochrane G."/>
            <person name="Meng A."/>
            <person name="Brown T."/>
            <person name="Cohen L."/>
        </authorList>
    </citation>
    <scope>NUCLEOTIDE SEQUENCE</scope>
    <source>
        <strain evidence="10">ATCC 50979</strain>
    </source>
</reference>
<dbReference type="Pfam" id="PF01728">
    <property type="entry name" value="FtsJ"/>
    <property type="match status" value="1"/>
</dbReference>
<keyword evidence="1 8" id="KW-0963">Cytoplasm</keyword>
<dbReference type="Gene3D" id="3.40.50.150">
    <property type="entry name" value="Vaccinia Virus protein VP39"/>
    <property type="match status" value="1"/>
</dbReference>
<organism evidence="10">
    <name type="scientific">Sexangularia sp. CB-2014</name>
    <dbReference type="NCBI Taxonomy" id="1486929"/>
    <lineage>
        <taxon>Eukaryota</taxon>
        <taxon>Amoebozoa</taxon>
        <taxon>Tubulinea</taxon>
        <taxon>Elardia</taxon>
        <taxon>Arcellinida</taxon>
        <taxon>Arcellinida incertae sedis</taxon>
        <taxon>Sexangularia</taxon>
    </lineage>
</organism>
<keyword evidence="4 8" id="KW-0808">Transferase</keyword>
<evidence type="ECO:0000256" key="4">
    <source>
        <dbReference type="ARBA" id="ARBA00022679"/>
    </source>
</evidence>
<evidence type="ECO:0000256" key="5">
    <source>
        <dbReference type="ARBA" id="ARBA00022691"/>
    </source>
</evidence>
<dbReference type="InterPro" id="IPR028590">
    <property type="entry name" value="RNA_methyltr_E_TRM7"/>
</dbReference>
<sequence length="356" mass="38373">MGKSTRDRRDIYYRKAKEEGWRARSAFKLLQIDESFDIFSGTSHGGAVDLCAAPGSWSQVLSRRLPAGATIVSVDLQPMAPLDRVHIIEGDITKLSIAREILSHFSPDARPSLVICDGAPDVTGMHDVDQFVQSQLLLAALALAVAVLQDGGTFVAKIFRGRDSDLLFGQLRLLFAEVTCAKPKSSRGTSVEAFVVCKGFHLPTGMDRLDLMHGFAQGQTTPSAVAGSPTLGPAIVPYIAAGDSSRLDSDCRYGVAPDHVPQRPVAPPTEPAYRRAKEMRSRGNVGTTFAANERLDHADILAALADPTFVRAVVQRDLLSKGRSVDEPEIAAMIDESVQEAARLLAAERSAAQQQK</sequence>
<dbReference type="InterPro" id="IPR029063">
    <property type="entry name" value="SAM-dependent_MTases_sf"/>
</dbReference>
<feature type="domain" description="Ribosomal RNA methyltransferase FtsJ" evidence="9">
    <location>
        <begin position="21"/>
        <end position="200"/>
    </location>
</feature>
<dbReference type="InterPro" id="IPR050082">
    <property type="entry name" value="RNA_methyltr_RlmE"/>
</dbReference>
<feature type="active site" description="Proton acceptor" evidence="8">
    <location>
        <position position="157"/>
    </location>
</feature>
<evidence type="ECO:0000256" key="7">
    <source>
        <dbReference type="ARBA" id="ARBA00048902"/>
    </source>
</evidence>
<comment type="similarity">
    <text evidence="8">Belongs to the class I-like SAM-binding methyltransferase superfamily. RNA methyltransferase RlmE family. TRM7 subfamily.</text>
</comment>
<dbReference type="GO" id="GO:0005737">
    <property type="term" value="C:cytoplasm"/>
    <property type="evidence" value="ECO:0007669"/>
    <property type="project" value="UniProtKB-SubCell"/>
</dbReference>
<evidence type="ECO:0000256" key="1">
    <source>
        <dbReference type="ARBA" id="ARBA00022490"/>
    </source>
</evidence>
<feature type="binding site" evidence="8">
    <location>
        <position position="75"/>
    </location>
    <ligand>
        <name>S-adenosyl-L-methionine</name>
        <dbReference type="ChEBI" id="CHEBI:59789"/>
    </ligand>
</feature>
<evidence type="ECO:0000313" key="10">
    <source>
        <dbReference type="EMBL" id="CAD9298159.1"/>
    </source>
</evidence>
<feature type="binding site" evidence="8">
    <location>
        <position position="57"/>
    </location>
    <ligand>
        <name>S-adenosyl-L-methionine</name>
        <dbReference type="ChEBI" id="CHEBI:59789"/>
    </ligand>
</feature>
<evidence type="ECO:0000256" key="8">
    <source>
        <dbReference type="HAMAP-Rule" id="MF_03162"/>
    </source>
</evidence>
<feature type="binding site" evidence="8">
    <location>
        <position position="91"/>
    </location>
    <ligand>
        <name>S-adenosyl-L-methionine</name>
        <dbReference type="ChEBI" id="CHEBI:59789"/>
    </ligand>
</feature>
<feature type="binding site" evidence="8">
    <location>
        <position position="117"/>
    </location>
    <ligand>
        <name>S-adenosyl-L-methionine</name>
        <dbReference type="ChEBI" id="CHEBI:59789"/>
    </ligand>
</feature>
<dbReference type="HAMAP" id="MF_03162">
    <property type="entry name" value="RNA_methyltr_E_TRM7"/>
    <property type="match status" value="1"/>
</dbReference>
<dbReference type="GO" id="GO:0106340">
    <property type="term" value="F:tRNA (guanosine(34)-2'-O)-methyltransferase activity"/>
    <property type="evidence" value="ECO:0007669"/>
    <property type="project" value="UniProtKB-ARBA"/>
</dbReference>
<gene>
    <name evidence="10" type="ORF">SSP0437_LOCUS6815</name>
</gene>
<protein>
    <recommendedName>
        <fullName evidence="8">Putative tRNA (cytidine(32)/guanosine(34)-2'-O)-methyltransferase</fullName>
        <ecNumber evidence="8">2.1.1.205</ecNumber>
    </recommendedName>
    <alternativeName>
        <fullName evidence="8">2'-O-ribose RNA methyltransferase TRM7 homolog</fullName>
    </alternativeName>
</protein>
<evidence type="ECO:0000256" key="3">
    <source>
        <dbReference type="ARBA" id="ARBA00022603"/>
    </source>
</evidence>
<keyword evidence="3 8" id="KW-0489">Methyltransferase</keyword>
<dbReference type="GO" id="GO:0002128">
    <property type="term" value="P:tRNA nucleoside ribose methylation"/>
    <property type="evidence" value="ECO:0007669"/>
    <property type="project" value="UniProtKB-UniRule"/>
</dbReference>
<evidence type="ECO:0000256" key="6">
    <source>
        <dbReference type="ARBA" id="ARBA00022694"/>
    </source>
</evidence>
<dbReference type="EMBL" id="HBGL01008812">
    <property type="protein sequence ID" value="CAD9298159.1"/>
    <property type="molecule type" value="Transcribed_RNA"/>
</dbReference>
<dbReference type="PANTHER" id="PTHR10920">
    <property type="entry name" value="RIBOSOMAL RNA METHYLTRANSFERASE"/>
    <property type="match status" value="1"/>
</dbReference>
<proteinExistence type="inferred from homology"/>
<dbReference type="SUPFAM" id="SSF53335">
    <property type="entry name" value="S-adenosyl-L-methionine-dependent methyltransferases"/>
    <property type="match status" value="1"/>
</dbReference>
<comment type="subcellular location">
    <subcellularLocation>
        <location evidence="8">Cytoplasm</location>
    </subcellularLocation>
</comment>
<evidence type="ECO:0000259" key="9">
    <source>
        <dbReference type="Pfam" id="PF01728"/>
    </source>
</evidence>
<dbReference type="InterPro" id="IPR015507">
    <property type="entry name" value="rRNA-MeTfrase_E"/>
</dbReference>
<accession>A0A7S1VFE4</accession>
<keyword evidence="6 8" id="KW-0819">tRNA processing</keyword>
<feature type="binding site" evidence="8">
    <location>
        <position position="55"/>
    </location>
    <ligand>
        <name>S-adenosyl-L-methionine</name>
        <dbReference type="ChEBI" id="CHEBI:59789"/>
    </ligand>
</feature>
<comment type="catalytic activity">
    <reaction evidence="7 8">
        <text>cytidine(32)/guanosine(34) in tRNA + 2 S-adenosyl-L-methionine = 2'-O-methylcytidine(32)/2'-O-methylguanosine(34) in tRNA + 2 S-adenosyl-L-homocysteine + 2 H(+)</text>
        <dbReference type="Rhea" id="RHEA:42396"/>
        <dbReference type="Rhea" id="RHEA-COMP:10246"/>
        <dbReference type="Rhea" id="RHEA-COMP:10247"/>
        <dbReference type="ChEBI" id="CHEBI:15378"/>
        <dbReference type="ChEBI" id="CHEBI:57856"/>
        <dbReference type="ChEBI" id="CHEBI:59789"/>
        <dbReference type="ChEBI" id="CHEBI:74269"/>
        <dbReference type="ChEBI" id="CHEBI:74445"/>
        <dbReference type="ChEBI" id="CHEBI:74495"/>
        <dbReference type="ChEBI" id="CHEBI:82748"/>
        <dbReference type="EC" id="2.1.1.205"/>
    </reaction>
</comment>
<dbReference type="FunFam" id="3.40.50.150:FF:000220">
    <property type="entry name" value="CAMK protein kinase"/>
    <property type="match status" value="1"/>
</dbReference>
<dbReference type="EC" id="2.1.1.205" evidence="8"/>
<dbReference type="PANTHER" id="PTHR10920:SF12">
    <property type="entry name" value="TRNA (CYTIDINE(32)_GUANOSINE(34)-2'-O)-METHYLTRANSFERASE-RELATED"/>
    <property type="match status" value="1"/>
</dbReference>
<evidence type="ECO:0000256" key="2">
    <source>
        <dbReference type="ARBA" id="ARBA00022552"/>
    </source>
</evidence>
<comment type="function">
    <text evidence="8">Methylates the 2'-O-ribose of nucleotides at positions 32 and 34 of the tRNA anticodon loop of substrate tRNAs.</text>
</comment>
<dbReference type="AlphaFoldDB" id="A0A7S1VFE4"/>
<dbReference type="GO" id="GO:0006364">
    <property type="term" value="P:rRNA processing"/>
    <property type="evidence" value="ECO:0007669"/>
    <property type="project" value="UniProtKB-KW"/>
</dbReference>
<dbReference type="HAMAP" id="MF_01547">
    <property type="entry name" value="RNA_methyltr_E"/>
    <property type="match status" value="1"/>
</dbReference>
<dbReference type="InterPro" id="IPR002877">
    <property type="entry name" value="RNA_MeTrfase_FtsJ_dom"/>
</dbReference>
<dbReference type="GO" id="GO:0002181">
    <property type="term" value="P:cytoplasmic translation"/>
    <property type="evidence" value="ECO:0007669"/>
    <property type="project" value="UniProtKB-UniRule"/>
</dbReference>
<keyword evidence="2" id="KW-0698">rRNA processing</keyword>